<gene>
    <name evidence="6" type="ORF">PM006_13590</name>
</gene>
<dbReference type="GO" id="GO:0003700">
    <property type="term" value="F:DNA-binding transcription factor activity"/>
    <property type="evidence" value="ECO:0007669"/>
    <property type="project" value="TreeGrafter"/>
</dbReference>
<dbReference type="Pfam" id="PF01614">
    <property type="entry name" value="IclR_C"/>
    <property type="match status" value="1"/>
</dbReference>
<keyword evidence="1" id="KW-0805">Transcription regulation</keyword>
<dbReference type="PROSITE" id="PS51078">
    <property type="entry name" value="ICLR_ED"/>
    <property type="match status" value="1"/>
</dbReference>
<dbReference type="GeneID" id="57969793"/>
<evidence type="ECO:0000259" key="4">
    <source>
        <dbReference type="PROSITE" id="PS51077"/>
    </source>
</evidence>
<dbReference type="PANTHER" id="PTHR30136:SF24">
    <property type="entry name" value="HTH-TYPE TRANSCRIPTIONAL REPRESSOR ALLR"/>
    <property type="match status" value="1"/>
</dbReference>
<reference evidence="6" key="1">
    <citation type="submission" date="2023-01" db="EMBL/GenBank/DDBJ databases">
        <title>Human gut microbiome strain richness.</title>
        <authorList>
            <person name="Chen-Liaw A."/>
        </authorList>
    </citation>
    <scope>NUCLEOTIDE SEQUENCE</scope>
    <source>
        <strain evidence="6">B1_m1001713B170214d0_201011</strain>
    </source>
</reference>
<dbReference type="InterPro" id="IPR036388">
    <property type="entry name" value="WH-like_DNA-bd_sf"/>
</dbReference>
<organism evidence="6 7">
    <name type="scientific">Clostridium symbiosum</name>
    <name type="common">Bacteroides symbiosus</name>
    <dbReference type="NCBI Taxonomy" id="1512"/>
    <lineage>
        <taxon>Bacteria</taxon>
        <taxon>Bacillati</taxon>
        <taxon>Bacillota</taxon>
        <taxon>Clostridia</taxon>
        <taxon>Lachnospirales</taxon>
        <taxon>Lachnospiraceae</taxon>
        <taxon>Otoolea</taxon>
    </lineage>
</organism>
<dbReference type="PROSITE" id="PS51077">
    <property type="entry name" value="HTH_ICLR"/>
    <property type="match status" value="1"/>
</dbReference>
<dbReference type="InterPro" id="IPR005471">
    <property type="entry name" value="Tscrpt_reg_IclR_N"/>
</dbReference>
<dbReference type="PANTHER" id="PTHR30136">
    <property type="entry name" value="HELIX-TURN-HELIX TRANSCRIPTIONAL REGULATOR, ICLR FAMILY"/>
    <property type="match status" value="1"/>
</dbReference>
<evidence type="ECO:0000313" key="6">
    <source>
        <dbReference type="EMBL" id="MDB2001236.1"/>
    </source>
</evidence>
<dbReference type="InterPro" id="IPR029016">
    <property type="entry name" value="GAF-like_dom_sf"/>
</dbReference>
<dbReference type="InterPro" id="IPR036390">
    <property type="entry name" value="WH_DNA-bd_sf"/>
</dbReference>
<feature type="domain" description="HTH iclR-type" evidence="4">
    <location>
        <begin position="11"/>
        <end position="72"/>
    </location>
</feature>
<dbReference type="Proteomes" id="UP001300871">
    <property type="component" value="Unassembled WGS sequence"/>
</dbReference>
<dbReference type="EMBL" id="JAQLGM010000034">
    <property type="protein sequence ID" value="MDB2001236.1"/>
    <property type="molecule type" value="Genomic_DNA"/>
</dbReference>
<sequence length="253" mass="28398">MNGGREKQKGLQTVERALEVLYLFREYEGITLSFVTEKLGMCPAVAYRLLYTLTDSGFLRMEKAGKRYYLGEKSLLLGYRAIRSQGLGQTAYPAMQTLKSNCGLDVFLTVRVDMQSLCVEKLDVEDDLQFSMKVGGVYPIHKGASNRPLLAFTEEEEREAYCTSLGIPEVERQKLRKEMEAVKKRGYDYTRGLLSPGLFAIGFPVFGFRDRLAGCVSIGGYSAGMKEELFDFYLKETARAAAEISRLSGAEIF</sequence>
<dbReference type="Pfam" id="PF09339">
    <property type="entry name" value="HTH_IclR"/>
    <property type="match status" value="1"/>
</dbReference>
<comment type="caution">
    <text evidence="6">The sequence shown here is derived from an EMBL/GenBank/DDBJ whole genome shotgun (WGS) entry which is preliminary data.</text>
</comment>
<name>A0AAW6AZW7_CLOSY</name>
<evidence type="ECO:0000256" key="1">
    <source>
        <dbReference type="ARBA" id="ARBA00023015"/>
    </source>
</evidence>
<dbReference type="Gene3D" id="3.30.450.40">
    <property type="match status" value="1"/>
</dbReference>
<evidence type="ECO:0000313" key="7">
    <source>
        <dbReference type="Proteomes" id="UP001300871"/>
    </source>
</evidence>
<dbReference type="RefSeq" id="WP_150028052.1">
    <property type="nucleotide sequence ID" value="NZ_CACRUA010000030.1"/>
</dbReference>
<dbReference type="SUPFAM" id="SSF46785">
    <property type="entry name" value="Winged helix' DNA-binding domain"/>
    <property type="match status" value="1"/>
</dbReference>
<feature type="domain" description="IclR-ED" evidence="5">
    <location>
        <begin position="73"/>
        <end position="250"/>
    </location>
</feature>
<dbReference type="InterPro" id="IPR050707">
    <property type="entry name" value="HTH_MetabolicPath_Reg"/>
</dbReference>
<dbReference type="GO" id="GO:0003677">
    <property type="term" value="F:DNA binding"/>
    <property type="evidence" value="ECO:0007669"/>
    <property type="project" value="UniProtKB-KW"/>
</dbReference>
<protein>
    <submittedName>
        <fullName evidence="6">IclR family transcriptional regulator</fullName>
    </submittedName>
</protein>
<dbReference type="SMART" id="SM00346">
    <property type="entry name" value="HTH_ICLR"/>
    <property type="match status" value="1"/>
</dbReference>
<proteinExistence type="predicted"/>
<dbReference type="Gene3D" id="1.10.10.10">
    <property type="entry name" value="Winged helix-like DNA-binding domain superfamily/Winged helix DNA-binding domain"/>
    <property type="match status" value="1"/>
</dbReference>
<dbReference type="InterPro" id="IPR014757">
    <property type="entry name" value="Tscrpt_reg_IclR_C"/>
</dbReference>
<evidence type="ECO:0000256" key="3">
    <source>
        <dbReference type="ARBA" id="ARBA00023163"/>
    </source>
</evidence>
<keyword evidence="3" id="KW-0804">Transcription</keyword>
<evidence type="ECO:0000259" key="5">
    <source>
        <dbReference type="PROSITE" id="PS51078"/>
    </source>
</evidence>
<keyword evidence="2" id="KW-0238">DNA-binding</keyword>
<dbReference type="AlphaFoldDB" id="A0AAW6AZW7"/>
<dbReference type="GO" id="GO:0045892">
    <property type="term" value="P:negative regulation of DNA-templated transcription"/>
    <property type="evidence" value="ECO:0007669"/>
    <property type="project" value="TreeGrafter"/>
</dbReference>
<evidence type="ECO:0000256" key="2">
    <source>
        <dbReference type="ARBA" id="ARBA00023125"/>
    </source>
</evidence>
<dbReference type="SUPFAM" id="SSF55781">
    <property type="entry name" value="GAF domain-like"/>
    <property type="match status" value="1"/>
</dbReference>
<accession>A0AAW6AZW7</accession>